<dbReference type="InterPro" id="IPR023485">
    <property type="entry name" value="Ptyr_pPase"/>
</dbReference>
<feature type="domain" description="Phosphotyrosine protein phosphatase I" evidence="4">
    <location>
        <begin position="918"/>
        <end position="1052"/>
    </location>
</feature>
<dbReference type="GO" id="GO:0046685">
    <property type="term" value="P:response to arsenic-containing substance"/>
    <property type="evidence" value="ECO:0007669"/>
    <property type="project" value="UniProtKB-KW"/>
</dbReference>
<dbReference type="SUPFAM" id="SSF52788">
    <property type="entry name" value="Phosphotyrosine protein phosphatases I"/>
    <property type="match status" value="5"/>
</dbReference>
<feature type="domain" description="Phosphotyrosine protein phosphatase I" evidence="4">
    <location>
        <begin position="1064"/>
        <end position="1198"/>
    </location>
</feature>
<feature type="coiled-coil region" evidence="2">
    <location>
        <begin position="3339"/>
        <end position="3394"/>
    </location>
</feature>
<dbReference type="Proteomes" id="UP000654075">
    <property type="component" value="Unassembled WGS sequence"/>
</dbReference>
<organism evidence="5 6">
    <name type="scientific">Polarella glacialis</name>
    <name type="common">Dinoflagellate</name>
    <dbReference type="NCBI Taxonomy" id="89957"/>
    <lineage>
        <taxon>Eukaryota</taxon>
        <taxon>Sar</taxon>
        <taxon>Alveolata</taxon>
        <taxon>Dinophyceae</taxon>
        <taxon>Suessiales</taxon>
        <taxon>Suessiaceae</taxon>
        <taxon>Polarella</taxon>
    </lineage>
</organism>
<feature type="compositionally biased region" description="Polar residues" evidence="3">
    <location>
        <begin position="1873"/>
        <end position="1892"/>
    </location>
</feature>
<keyword evidence="1" id="KW-0059">Arsenical resistance</keyword>
<feature type="coiled-coil region" evidence="2">
    <location>
        <begin position="3547"/>
        <end position="3602"/>
    </location>
</feature>
<accession>A0A813GPE1</accession>
<reference evidence="5" key="1">
    <citation type="submission" date="2021-02" db="EMBL/GenBank/DDBJ databases">
        <authorList>
            <person name="Dougan E. K."/>
            <person name="Rhodes N."/>
            <person name="Thang M."/>
            <person name="Chan C."/>
        </authorList>
    </citation>
    <scope>NUCLEOTIDE SEQUENCE</scope>
</reference>
<name>A0A813GPE1_POLGL</name>
<evidence type="ECO:0000259" key="4">
    <source>
        <dbReference type="SMART" id="SM00226"/>
    </source>
</evidence>
<feature type="region of interest" description="Disordered" evidence="3">
    <location>
        <begin position="1558"/>
        <end position="1581"/>
    </location>
</feature>
<feature type="coiled-coil region" evidence="2">
    <location>
        <begin position="2548"/>
        <end position="2638"/>
    </location>
</feature>
<feature type="coiled-coil region" evidence="2">
    <location>
        <begin position="2282"/>
        <end position="2309"/>
    </location>
</feature>
<dbReference type="Gene3D" id="3.40.50.2300">
    <property type="match status" value="5"/>
</dbReference>
<feature type="domain" description="Phosphotyrosine protein phosphatase I" evidence="4">
    <location>
        <begin position="1356"/>
        <end position="1490"/>
    </location>
</feature>
<feature type="coiled-coil region" evidence="2">
    <location>
        <begin position="2947"/>
        <end position="2974"/>
    </location>
</feature>
<feature type="coiled-coil region" evidence="2">
    <location>
        <begin position="593"/>
        <end position="655"/>
    </location>
</feature>
<evidence type="ECO:0000313" key="6">
    <source>
        <dbReference type="Proteomes" id="UP000654075"/>
    </source>
</evidence>
<feature type="coiled-coil region" evidence="2">
    <location>
        <begin position="3073"/>
        <end position="3100"/>
    </location>
</feature>
<feature type="coiled-coil region" evidence="2">
    <location>
        <begin position="2681"/>
        <end position="2771"/>
    </location>
</feature>
<sequence length="3729" mass="413547">MARMVPVQPGAVADGPPGLWPRLSASSQQRRRNMPAPFLAPSSLLSTAPDGNRRNRRASCPDGTASAGATAWHKEAVDQPKAETDRLPHRRVTAPGTGPSSGASPSGTLTLLQQLATGHPEIAFISGRLSELVDHIMAPPQPGLDLQASIDTFMAEHAKLRQVVQPLVRDTVGVGPGHDPAGLVALKLMLCQAMISQAKLTAAALKPPSLQPVQSMPGGIGPIMMPMPMAWPGFQGAAASAAAAFAAGTTPPPPEPSAASRRTTQAPPLSCREAPPLPPDEKALSQQPKGSGGRLQILDPITGEEVLPCIWRRQKSVRPVIRDPRTGEEMIFFDPDFKGSLRGVSGSRIILIKVILQTGWVSVAMAVEVERLRSPCEKGGEGPSPLRTSLPLGRLAPGGVTLGAAGELGGRCLSVGGGLALVDASPSFSPPHTPSLGAGGFSLWLQQAELLKAELQALRGLGGLERSPSRGQRLRFDEAKRTAAVEVARGSGLELDGWLVVLGRSPNCRPEVLGFIAVAIAGSQVVCRKRGFVNSESSRIASPGEAERPRGEFWERSRLEILGDDDLYVNEILCGSDHGRVTLQSSPVADDRLSELGCEAAGLRSKLQELEAALRQEKRMREEAEWKQRVAGSESSQLRVELRELQELLQKERHSARLTLERQESLEGELRLVTESFRKLQSENMGAIQVEGKAELALAELAECQMQNLELREEVQNFGSQPSSISGGKDVYSSGWSCRVRYKCCGSSMGTLCSKAEDLEMAGSTWGPQYKHNVMFLCNHNSCRSQMADGWLRTLRDANVGVASAGIVGGTAVKEGAIVVMKEAGVDISSYSSDAMADFKPEDFDIVISCCGCGSKLDGEHEAWKKQRVFEDWNLDDPPAIDPGDLSAYRRVRDEGKAKVEQLLASLKDPTWGPQYKHNVMFLCNHNSCRSQMADGWLRTLRDANVGVASAGIVGGTAVKEGAIVVMKEAGVDISSYSSDAMADFKPEDFDIVISCCGCGSKLDGEHEAWKKQRVFEDWNLDDPPAIDPGDLSAYRRVRDEGKAKVEQLLASLKDPTWGPQYKHNVMFLCNHNSCRSQMADGWLRTLRDANVGVASAGIVGGTAVKEGAIVVMKEAGVDISSYSSDAMADFKPEDFDIVISCCGCGSKLDGEHEAWKKQRVFEDWNLDDPPAIDPGDLSAYRRVRDEGKAKVEQLLASLKDPTWGPQYKHNVMFLCNHNSCRSQMADGWLRTLRDANVGVASAGIVGGTAVKEGAIVVMKEAGVDISSYSSDAMADFKPEDFDIVISCCGCGSKLDGEHEAWKKQRVFEDWNLDDPPAIDPGDLSAYRRVRDEGKAKVEQLLASLKDPTWGPQYKHNVMFLCNHNSCRSQMADGWLRTLRDANVGVASAGIVGGTAVKEGAIVVMKEAGVDISSYSSDAMADFKPEDFDIVISCCGCGSKLDGEHEAWKKQRVFEDWNLDDPPAIDPGDLSAYRRVRDEGKAKVEQLLASLKAKSLEQERAKVRRLEVQLQAAALECQDAAACGAIQQEDAEKRTFSFQRRLAASEVRSEVLEQSLRQERQRSRSLQTQLDSRDGLATASDEAEQDARQLLECQLRAAEAESARWRVKLLELQDVWDTEKRSLEELQAQNQGLAAECGRLEQELIVERHESELQLEDFQDVFWSALQNLCPEIKARPQGLAARTGGTELPANLEDGFRQLHAEQEQLREAAAEVQRTCSEAEVRGLALKLDLRKLRRGRGNALSPLLEDRGMVTGIAQKAALGDEWLPKDAAHGDRKEFEEKSRFANHQVTQLAEQVLQLQAENEQLRCEFAEMGAKFQAKQDSYLQAQATATQLQELLESRPQPAAGRNSQSQQQLVEGISKAGRTAELGSRNRNSATDTGTPQLEESVQQLRGELDRAQSDNRAYSHAGSVHEDKVTEKEGNIALVPQMHDQLAANSQASIDSASSYETKELQLEQRLSQLRVERDDLLADNVATHKASSELEHSVRELRSEHQQVALECQTYLEGTLTMKAKALQLEESVQQLRSELDRAQSDNRAYRHAGSVHEDKVTELEETIALVQQKHDQLAADSQASRDTSLSYEAKELQLEQRLSQLRVEHDELLEDNAATHKVSSELEHSVHELSAEHQQAELESQTHLEGTLTMEAKSLQLEDSVQQLRSELDRAQSDNRAYRHADSVHEDKVTELEGTIALVQQKHDQLAADSQASRDTSLSYEAKELQLEQRLSQLRVEHDELLEDNAATRKVSSELEHSVRELSAEHRQAVLESQTHLEGTLTMEAKSLQLEESVQQLRSELDRAQSDNRAYRHAGSVHEDKATELEGTIALVQQKHHQLAADSQASRDTSLSYEAKELQLEQRVSQLRVEHDELLEDNAATHKVSSELEHSVRELSAEHRQAVLESQTHLEGTLTMETKSLQLEESVQQLRSELDRAQSDNRAYSHADSVHEDKVTELEGTIALVQQKHDQLAADSQASRDTSLSYEAKELQLEQRLSQFRVERDDLLEDNAATRKVSSELEHSVRELSAEHRQAVLESQTHLEGTLTMEAKALQLEESVQQLRSELDRAHSDNRAYRHAGSVHEDKATELEGTIARVQQKHDQLVADSQASRDTSLSYEAKELQLEQRVSQLRVEHDELLEDNAATHKVSSELEHSVRELSDENRQAVLESQTHLEGTLTMEAKSLQLEESVQQLRSELDRAQSDNRAYSHAGSAHEDKVTELEGNIALVQQKHDQLAADSQASRDTSLSYEAKELQLEQRVSQLRVEHDELLEDNAATHKVSSELEHSVRELSAEHRQAVLESQTHLEGTLTMETKSLQLEESVQQLRSELDRAQSDNRAYSHADSVHEDKVTELEGTIALVQQKHDQLAADSQVSRDTSLSYEAKELQLEQRLSQLRVEHDELLEDGAATRKVSSELEHSVREMSAEHRQAVLESQTHLEGTLTMEAKSLQLEESVQQLRSELDRAQSDSQSKQDDCLLQETNVKELEDNLKFAPTLQEQALAERAACGADELQLERHLSQLRVDHAELQAAHEAEHGLSFELEQTICHLRSEQKKSETDGQIHEERSLAVEAKSLQLEESVQQLRTQLASVQSESQASQNDCQLIQAKSKKLEENLALAHNIHARLVAESQACRRSSLSTEDKELQLEQRLSQLRVERDDLLADNVATHKVSSELEHSVRELRSEHLQVAIECQTHLEGILTMEAKSLQLEESVQQLRSELDRAQSDNRAYRHADSVHEDRATELEGTIALVQQKHDQLAADSQASRDTSLSYEAKELQLEQRLRQLRVEHDELLEDNAATHKVSSELEHSVREMNAEHRQAVLESQTHLEGTLTMEAKSLQLEESVQQLRSELDRAQSDSQSKQDDRLLHETNVRELEDNLKFAHTLQEQALAERAACGAEELQLERHLSQLRVDHAELQAAHEAEHGLSFELEQTICHLRSEQKKSETDGQIHQERSLAVETKSLQLEESVRQLRTQLASVQSESQASQAKSKKLEDDLAFALAQQLAAESESFRAGEWRLEQNLSRLHLQHDQVQLEHVAQQSDLACSRALASELEDQLRLLRSEHEDLDAESKVCRATCNLAETNARQLEEQLLQACNKHGKVVAESQAQRRASSSSESKALELEDEGFLLRQVEEVEVEVDLDAGEQGFAEVLGEDPPDWEAPEGPEDEEVLALGGNDHYDEDEDEGEDEEDDEDDEKEEEAEKEKEEEVTSPSSAGGGSQSEER</sequence>
<dbReference type="Pfam" id="PF01451">
    <property type="entry name" value="LMWPc"/>
    <property type="match status" value="5"/>
</dbReference>
<dbReference type="SMART" id="SM00226">
    <property type="entry name" value="LMWPc"/>
    <property type="match status" value="5"/>
</dbReference>
<proteinExistence type="predicted"/>
<dbReference type="InterPro" id="IPR036196">
    <property type="entry name" value="Ptyr_pPase_sf"/>
</dbReference>
<evidence type="ECO:0000313" key="5">
    <source>
        <dbReference type="EMBL" id="CAE8624521.1"/>
    </source>
</evidence>
<feature type="compositionally biased region" description="Low complexity" evidence="3">
    <location>
        <begin position="93"/>
        <end position="107"/>
    </location>
</feature>
<feature type="region of interest" description="Disordered" evidence="3">
    <location>
        <begin position="1865"/>
        <end position="1916"/>
    </location>
</feature>
<feature type="domain" description="Phosphotyrosine protein phosphatase I" evidence="4">
    <location>
        <begin position="772"/>
        <end position="906"/>
    </location>
</feature>
<feature type="compositionally biased region" description="Acidic residues" evidence="3">
    <location>
        <begin position="3684"/>
        <end position="3704"/>
    </location>
</feature>
<feature type="coiled-coil region" evidence="2">
    <location>
        <begin position="1697"/>
        <end position="1724"/>
    </location>
</feature>
<keyword evidence="2" id="KW-0175">Coiled coil</keyword>
<dbReference type="EMBL" id="CAJNNV010028414">
    <property type="protein sequence ID" value="CAE8624521.1"/>
    <property type="molecule type" value="Genomic_DNA"/>
</dbReference>
<dbReference type="PANTHER" id="PTHR43428">
    <property type="entry name" value="ARSENATE REDUCTASE"/>
    <property type="match status" value="1"/>
</dbReference>
<feature type="coiled-coil region" evidence="2">
    <location>
        <begin position="3199"/>
        <end position="3233"/>
    </location>
</feature>
<feature type="coiled-coil region" evidence="2">
    <location>
        <begin position="3465"/>
        <end position="3499"/>
    </location>
</feature>
<evidence type="ECO:0000256" key="2">
    <source>
        <dbReference type="SAM" id="Coils"/>
    </source>
</evidence>
<feature type="region of interest" description="Disordered" evidence="3">
    <location>
        <begin position="1"/>
        <end position="107"/>
    </location>
</feature>
<feature type="region of interest" description="Disordered" evidence="3">
    <location>
        <begin position="3656"/>
        <end position="3729"/>
    </location>
</feature>
<feature type="coiled-coil region" evidence="2">
    <location>
        <begin position="1776"/>
        <end position="1817"/>
    </location>
</feature>
<evidence type="ECO:0000256" key="1">
    <source>
        <dbReference type="ARBA" id="ARBA00022849"/>
    </source>
</evidence>
<gene>
    <name evidence="5" type="ORF">PGLA1383_LOCUS41633</name>
</gene>
<dbReference type="OrthoDB" id="2011805at2759"/>
<feature type="compositionally biased region" description="Acidic residues" evidence="3">
    <location>
        <begin position="3657"/>
        <end position="3675"/>
    </location>
</feature>
<feature type="coiled-coil region" evidence="2">
    <location>
        <begin position="2415"/>
        <end position="2442"/>
    </location>
</feature>
<comment type="caution">
    <text evidence="5">The sequence shown here is derived from an EMBL/GenBank/DDBJ whole genome shotgun (WGS) entry which is preliminary data.</text>
</comment>
<feature type="region of interest" description="Disordered" evidence="3">
    <location>
        <begin position="245"/>
        <end position="297"/>
    </location>
</feature>
<protein>
    <recommendedName>
        <fullName evidence="4">Phosphotyrosine protein phosphatase I domain-containing protein</fullName>
    </recommendedName>
</protein>
<evidence type="ECO:0000256" key="3">
    <source>
        <dbReference type="SAM" id="MobiDB-lite"/>
    </source>
</evidence>
<feature type="coiled-coil region" evidence="2">
    <location>
        <begin position="2016"/>
        <end position="2176"/>
    </location>
</feature>
<feature type="domain" description="Phosphotyrosine protein phosphatase I" evidence="4">
    <location>
        <begin position="1210"/>
        <end position="1344"/>
    </location>
</feature>
<feature type="compositionally biased region" description="Basic and acidic residues" evidence="3">
    <location>
        <begin position="72"/>
        <end position="87"/>
    </location>
</feature>
<feature type="coiled-coil region" evidence="2">
    <location>
        <begin position="2814"/>
        <end position="2841"/>
    </location>
</feature>
<dbReference type="PANTHER" id="PTHR43428:SF1">
    <property type="entry name" value="ARSENATE REDUCTASE"/>
    <property type="match status" value="1"/>
</dbReference>
<feature type="coiled-coil region" evidence="2">
    <location>
        <begin position="1946"/>
        <end position="1973"/>
    </location>
</feature>
<feature type="compositionally biased region" description="Gly residues" evidence="3">
    <location>
        <begin position="3720"/>
        <end position="3729"/>
    </location>
</feature>
<keyword evidence="6" id="KW-1185">Reference proteome</keyword>